<organism evidence="1">
    <name type="scientific">Streptomyces haneummycinicus</name>
    <dbReference type="NCBI Taxonomy" id="3074435"/>
    <lineage>
        <taxon>Bacteria</taxon>
        <taxon>Bacillati</taxon>
        <taxon>Actinomycetota</taxon>
        <taxon>Actinomycetes</taxon>
        <taxon>Kitasatosporales</taxon>
        <taxon>Streptomycetaceae</taxon>
        <taxon>Streptomyces</taxon>
    </lineage>
</organism>
<accession>A0AAT9HKB9</accession>
<reference evidence="1" key="1">
    <citation type="submission" date="2024-06" db="EMBL/GenBank/DDBJ databases">
        <authorList>
            <consortium name="consrtm"/>
            <person name="Uemura M."/>
            <person name="Terahara T."/>
        </authorList>
    </citation>
    <scope>NUCLEOTIDE SEQUENCE</scope>
    <source>
        <strain evidence="1">KM77-8</strain>
    </source>
</reference>
<protein>
    <submittedName>
        <fullName evidence="1">Uncharacterized protein</fullName>
    </submittedName>
</protein>
<gene>
    <name evidence="1" type="ORF">SHKM778_42700</name>
</gene>
<dbReference type="AlphaFoldDB" id="A0AAT9HKB9"/>
<dbReference type="EMBL" id="AP035768">
    <property type="protein sequence ID" value="BFO17882.1"/>
    <property type="molecule type" value="Genomic_DNA"/>
</dbReference>
<evidence type="ECO:0000313" key="1">
    <source>
        <dbReference type="EMBL" id="BFO17882.1"/>
    </source>
</evidence>
<proteinExistence type="predicted"/>
<reference evidence="1" key="2">
    <citation type="submission" date="2024-07" db="EMBL/GenBank/DDBJ databases">
        <title>Streptomyces haneummycinica sp. nov., a new antibiotic-producing actinobacterium isolated from marine sediment.</title>
        <authorList>
            <person name="Uemura M."/>
            <person name="Hamada M."/>
            <person name="Hirano S."/>
            <person name="Kobayashi K."/>
            <person name="Ohshiro T."/>
            <person name="Kobayashi T."/>
            <person name="Terahara T."/>
        </authorList>
    </citation>
    <scope>NUCLEOTIDE SEQUENCE</scope>
    <source>
        <strain evidence="1">KM77-8</strain>
    </source>
</reference>
<name>A0AAT9HKB9_9ACTN</name>
<sequence length="201" mass="21006">MVDHLVRGGPVVRVLGVPVVDPAGEDIVARVGAPVADQLGEVLPHLQGGPARLREFVLAGEQLLGVRLPVGEMQDARDVFLGDGEPLADRADREQFGDGADEVGLPVGAQPVLQVVQQARGQRGDPGAQGLQGGAVEGVTQGPSLTGVRRGLIRDRVPVNSWVASSCQRLGSGCLSCHAKSGTSQSLLRRTWLHASKLVTK</sequence>